<dbReference type="PANTHER" id="PTHR11439">
    <property type="entry name" value="GAG-POL-RELATED RETROTRANSPOSON"/>
    <property type="match status" value="1"/>
</dbReference>
<dbReference type="SUPFAM" id="SSF56672">
    <property type="entry name" value="DNA/RNA polymerases"/>
    <property type="match status" value="1"/>
</dbReference>
<dbReference type="Gramene" id="C.cajan_16436.t">
    <property type="protein sequence ID" value="C.cajan_16436.t"/>
    <property type="gene ID" value="C.cajan_16436"/>
</dbReference>
<sequence>MQLPPGVVARSLYGLKQASRQWYAQLSSFLLTHGFKPSASDHSLFLKHSASSITILLIYVDDIILAGNNLAEITSITLLLDSTFKIKNLGDLKYFLGLEVAYTSSSIHLCQHKYTLDLLSDNGMLVSRPSSTPMDYSTRLHVISDSTLSDPSIYRRLVGRLIYLTTTRPDITYAVHHLS</sequence>
<organism evidence="2 3">
    <name type="scientific">Cajanus cajan</name>
    <name type="common">Pigeon pea</name>
    <name type="synonym">Cajanus indicus</name>
    <dbReference type="NCBI Taxonomy" id="3821"/>
    <lineage>
        <taxon>Eukaryota</taxon>
        <taxon>Viridiplantae</taxon>
        <taxon>Streptophyta</taxon>
        <taxon>Embryophyta</taxon>
        <taxon>Tracheophyta</taxon>
        <taxon>Spermatophyta</taxon>
        <taxon>Magnoliopsida</taxon>
        <taxon>eudicotyledons</taxon>
        <taxon>Gunneridae</taxon>
        <taxon>Pentapetalae</taxon>
        <taxon>rosids</taxon>
        <taxon>fabids</taxon>
        <taxon>Fabales</taxon>
        <taxon>Fabaceae</taxon>
        <taxon>Papilionoideae</taxon>
        <taxon>50 kb inversion clade</taxon>
        <taxon>NPAAA clade</taxon>
        <taxon>indigoferoid/millettioid clade</taxon>
        <taxon>Phaseoleae</taxon>
        <taxon>Cajanus</taxon>
    </lineage>
</organism>
<proteinExistence type="predicted"/>
<protein>
    <recommendedName>
        <fullName evidence="1">Reverse transcriptase Ty1/copia-type domain-containing protein</fullName>
    </recommendedName>
</protein>
<reference evidence="2 3" key="1">
    <citation type="journal article" date="2012" name="Nat. Biotechnol.">
        <title>Draft genome sequence of pigeonpea (Cajanus cajan), an orphan legume crop of resource-poor farmers.</title>
        <authorList>
            <person name="Varshney R.K."/>
            <person name="Chen W."/>
            <person name="Li Y."/>
            <person name="Bharti A.K."/>
            <person name="Saxena R.K."/>
            <person name="Schlueter J.A."/>
            <person name="Donoghue M.T."/>
            <person name="Azam S."/>
            <person name="Fan G."/>
            <person name="Whaley A.M."/>
            <person name="Farmer A.D."/>
            <person name="Sheridan J."/>
            <person name="Iwata A."/>
            <person name="Tuteja R."/>
            <person name="Penmetsa R.V."/>
            <person name="Wu W."/>
            <person name="Upadhyaya H.D."/>
            <person name="Yang S.P."/>
            <person name="Shah T."/>
            <person name="Saxena K.B."/>
            <person name="Michael T."/>
            <person name="McCombie W.R."/>
            <person name="Yang B."/>
            <person name="Zhang G."/>
            <person name="Yang H."/>
            <person name="Wang J."/>
            <person name="Spillane C."/>
            <person name="Cook D.R."/>
            <person name="May G.D."/>
            <person name="Xu X."/>
            <person name="Jackson S.A."/>
        </authorList>
    </citation>
    <scope>NUCLEOTIDE SEQUENCE [LARGE SCALE GENOMIC DNA]</scope>
    <source>
        <strain evidence="3">cv. Asha</strain>
    </source>
</reference>
<dbReference type="Pfam" id="PF07727">
    <property type="entry name" value="RVT_2"/>
    <property type="match status" value="1"/>
</dbReference>
<dbReference type="Proteomes" id="UP000075243">
    <property type="component" value="Chromosome 8"/>
</dbReference>
<dbReference type="PANTHER" id="PTHR11439:SF470">
    <property type="entry name" value="CYSTEINE-RICH RLK (RECEPTOR-LIKE PROTEIN KINASE) 8"/>
    <property type="match status" value="1"/>
</dbReference>
<gene>
    <name evidence="2" type="ORF">KK1_016918</name>
</gene>
<dbReference type="AlphaFoldDB" id="A0A151T5R2"/>
<feature type="domain" description="Reverse transcriptase Ty1/copia-type" evidence="1">
    <location>
        <begin position="9"/>
        <end position="134"/>
    </location>
</feature>
<dbReference type="EMBL" id="CM003610">
    <property type="protein sequence ID" value="KYP62386.1"/>
    <property type="molecule type" value="Genomic_DNA"/>
</dbReference>
<dbReference type="InterPro" id="IPR043502">
    <property type="entry name" value="DNA/RNA_pol_sf"/>
</dbReference>
<evidence type="ECO:0000313" key="3">
    <source>
        <dbReference type="Proteomes" id="UP000075243"/>
    </source>
</evidence>
<evidence type="ECO:0000313" key="2">
    <source>
        <dbReference type="EMBL" id="KYP62386.1"/>
    </source>
</evidence>
<accession>A0A151T5R2</accession>
<keyword evidence="3" id="KW-1185">Reference proteome</keyword>
<name>A0A151T5R2_CAJCA</name>
<dbReference type="InterPro" id="IPR013103">
    <property type="entry name" value="RVT_2"/>
</dbReference>
<evidence type="ECO:0000259" key="1">
    <source>
        <dbReference type="Pfam" id="PF07727"/>
    </source>
</evidence>